<proteinExistence type="predicted"/>
<dbReference type="AlphaFoldDB" id="A0A9Q0SF54"/>
<dbReference type="Gene3D" id="3.30.559.10">
    <property type="entry name" value="Chloramphenicol acetyltransferase-like domain"/>
    <property type="match status" value="1"/>
</dbReference>
<accession>A0A9Q0SF54</accession>
<comment type="caution">
    <text evidence="1">The sequence shown here is derived from an EMBL/GenBank/DDBJ whole genome shotgun (WGS) entry which is preliminary data.</text>
</comment>
<dbReference type="EMBL" id="JAPFFL010000016">
    <property type="protein sequence ID" value="KAJ6674555.1"/>
    <property type="molecule type" value="Genomic_DNA"/>
</dbReference>
<dbReference type="Proteomes" id="UP001151529">
    <property type="component" value="Chromosome 14"/>
</dbReference>
<organism evidence="1 2">
    <name type="scientific">Salix viminalis</name>
    <name type="common">Common osier</name>
    <name type="synonym">Basket willow</name>
    <dbReference type="NCBI Taxonomy" id="40686"/>
    <lineage>
        <taxon>Eukaryota</taxon>
        <taxon>Viridiplantae</taxon>
        <taxon>Streptophyta</taxon>
        <taxon>Embryophyta</taxon>
        <taxon>Tracheophyta</taxon>
        <taxon>Spermatophyta</taxon>
        <taxon>Magnoliopsida</taxon>
        <taxon>eudicotyledons</taxon>
        <taxon>Gunneridae</taxon>
        <taxon>Pentapetalae</taxon>
        <taxon>rosids</taxon>
        <taxon>fabids</taxon>
        <taxon>Malpighiales</taxon>
        <taxon>Salicaceae</taxon>
        <taxon>Saliceae</taxon>
        <taxon>Salix</taxon>
    </lineage>
</organism>
<dbReference type="OrthoDB" id="671439at2759"/>
<keyword evidence="2" id="KW-1185">Reference proteome</keyword>
<protein>
    <submittedName>
        <fullName evidence="1">TRICHOTHECENE 3-O-ACETYLTRANSFERASE</fullName>
    </submittedName>
</protein>
<gene>
    <name evidence="1" type="ORF">OIU85_010798</name>
</gene>
<dbReference type="Pfam" id="PF02458">
    <property type="entry name" value="Transferase"/>
    <property type="match status" value="1"/>
</dbReference>
<reference evidence="1" key="1">
    <citation type="submission" date="2022-11" db="EMBL/GenBank/DDBJ databases">
        <authorList>
            <person name="Hyden B.L."/>
            <person name="Feng K."/>
            <person name="Yates T."/>
            <person name="Jawdy S."/>
            <person name="Smart L.B."/>
            <person name="Muchero W."/>
        </authorList>
    </citation>
    <scope>NUCLEOTIDE SEQUENCE</scope>
    <source>
        <tissue evidence="1">Shoot tip</tissue>
    </source>
</reference>
<evidence type="ECO:0000313" key="1">
    <source>
        <dbReference type="EMBL" id="KAJ6674555.1"/>
    </source>
</evidence>
<dbReference type="InterPro" id="IPR023213">
    <property type="entry name" value="CAT-like_dom_sf"/>
</dbReference>
<evidence type="ECO:0000313" key="2">
    <source>
        <dbReference type="Proteomes" id="UP001151529"/>
    </source>
</evidence>
<sequence length="135" mass="15136">MAGMNTRLQGSSVEVLLWECQLATAWSTGYQQPPKIDFPVDLHTPAETSNVSNPFQGEKILTKHSLFDSNKLEILKKKKKMAMEDGAIKSCSNFTVLTAFAWRARSKARRMNPDQTSPLLFAADVRSKLHPPLVF</sequence>
<name>A0A9Q0SF54_SALVM</name>
<reference evidence="1" key="2">
    <citation type="journal article" date="2023" name="Int. J. Mol. Sci.">
        <title>De Novo Assembly and Annotation of 11 Diverse Shrub Willow (Salix) Genomes Reveals Novel Gene Organization in Sex-Linked Regions.</title>
        <authorList>
            <person name="Hyden B."/>
            <person name="Feng K."/>
            <person name="Yates T.B."/>
            <person name="Jawdy S."/>
            <person name="Cereghino C."/>
            <person name="Smart L.B."/>
            <person name="Muchero W."/>
        </authorList>
    </citation>
    <scope>NUCLEOTIDE SEQUENCE [LARGE SCALE GENOMIC DNA]</scope>
    <source>
        <tissue evidence="1">Shoot tip</tissue>
    </source>
</reference>